<protein>
    <submittedName>
        <fullName evidence="3">SPA2L protein</fullName>
    </submittedName>
</protein>
<keyword evidence="4" id="KW-1185">Reference proteome</keyword>
<feature type="non-terminal residue" evidence="3">
    <location>
        <position position="380"/>
    </location>
</feature>
<comment type="caution">
    <text evidence="3">The sequence shown here is derived from an EMBL/GenBank/DDBJ whole genome shotgun (WGS) entry which is preliminary data.</text>
</comment>
<dbReference type="AlphaFoldDB" id="A0A7L1GFF3"/>
<accession>A0A7L1GFF3</accession>
<reference evidence="3 4" key="1">
    <citation type="submission" date="2019-09" db="EMBL/GenBank/DDBJ databases">
        <title>Bird 10,000 Genomes (B10K) Project - Family phase.</title>
        <authorList>
            <person name="Zhang G."/>
        </authorList>
    </citation>
    <scope>NUCLEOTIDE SEQUENCE [LARGE SCALE GENOMIC DNA]</scope>
    <source>
        <strain evidence="3">B10K-DU-001-78</strain>
        <tissue evidence="3">Muscle</tissue>
    </source>
</reference>
<feature type="non-terminal residue" evidence="3">
    <location>
        <position position="1"/>
    </location>
</feature>
<dbReference type="EMBL" id="VXBD01006768">
    <property type="protein sequence ID" value="NXN12021.1"/>
    <property type="molecule type" value="Genomic_DNA"/>
</dbReference>
<dbReference type="PANTHER" id="PTHR15326:SF7">
    <property type="entry name" value="SPERMATOGENESIS-ASSOCIATED PROTEIN 2-LIKE PROTEIN"/>
    <property type="match status" value="1"/>
</dbReference>
<proteinExistence type="inferred from homology"/>
<sequence length="380" mass="42428">MCAGSALQQEFRQEYQRCLEQECHRGHAWTSSHPSMSEQLRQRLRQEPAVLGALQEDGPTLLAHGLQGHPDPELALQGLAAAFQLLERAAVNLYLFPWRKEFSTIQTFSGTYVHSLRPVLPEDDLLRSFGRLGYDWHDQQRLTVHRPLPGPDLLAAACGFLACRLECEILAEVVARLRPRQPDARELLEARRLAGDVEACVEMLQRMGTQPKAGADCGDCSVDLYHEMPISPDDTGGEDAAPPPSWRDPGGWDQCECGQELVPSTENPKLDSTFHFLEQNLEGANRSSQMQGEAKDSPPAIPQEAPELPCYQLHSCLQGGRLPSYCCTTCQQLHASTCAAGLVCRSRHRGQELRTERQQRLWLRRTEVDMLLADSSGPWS</sequence>
<gene>
    <name evidence="3" type="primary">Spata2l</name>
    <name evidence="3" type="ORF">INDMAC_R12198</name>
</gene>
<name>A0A7L1GFF3_9PICI</name>
<dbReference type="InterPro" id="IPR048839">
    <property type="entry name" value="SPATA2_PUB-like"/>
</dbReference>
<evidence type="ECO:0000259" key="2">
    <source>
        <dbReference type="Pfam" id="PF21388"/>
    </source>
</evidence>
<dbReference type="Pfam" id="PF21388">
    <property type="entry name" value="SPATA2_PUB-like"/>
    <property type="match status" value="1"/>
</dbReference>
<evidence type="ECO:0000313" key="4">
    <source>
        <dbReference type="Proteomes" id="UP000557230"/>
    </source>
</evidence>
<organism evidence="3 4">
    <name type="scientific">Indicator maculatus</name>
    <name type="common">spotted honeyguide</name>
    <dbReference type="NCBI Taxonomy" id="545262"/>
    <lineage>
        <taxon>Eukaryota</taxon>
        <taxon>Metazoa</taxon>
        <taxon>Chordata</taxon>
        <taxon>Craniata</taxon>
        <taxon>Vertebrata</taxon>
        <taxon>Euteleostomi</taxon>
        <taxon>Archelosauria</taxon>
        <taxon>Archosauria</taxon>
        <taxon>Dinosauria</taxon>
        <taxon>Saurischia</taxon>
        <taxon>Theropoda</taxon>
        <taxon>Coelurosauria</taxon>
        <taxon>Aves</taxon>
        <taxon>Neognathae</taxon>
        <taxon>Neoaves</taxon>
        <taxon>Telluraves</taxon>
        <taxon>Coraciimorphae</taxon>
        <taxon>Piciformes</taxon>
        <taxon>Indicatoridae</taxon>
        <taxon>Indicator</taxon>
    </lineage>
</organism>
<evidence type="ECO:0000313" key="3">
    <source>
        <dbReference type="EMBL" id="NXN12021.1"/>
    </source>
</evidence>
<comment type="similarity">
    <text evidence="1">Belongs to the SPATA2 family.</text>
</comment>
<dbReference type="OrthoDB" id="9837000at2759"/>
<dbReference type="PANTHER" id="PTHR15326">
    <property type="entry name" value="SPERMATOGENESIS-ASSOCIATED PROTEIN 2/TAMOZHENNIC"/>
    <property type="match status" value="1"/>
</dbReference>
<evidence type="ECO:0000256" key="1">
    <source>
        <dbReference type="ARBA" id="ARBA00038142"/>
    </source>
</evidence>
<dbReference type="Gene3D" id="1.20.58.2190">
    <property type="match status" value="1"/>
</dbReference>
<feature type="domain" description="Spermatogenesis-associated protein 2 PUB-like" evidence="2">
    <location>
        <begin position="75"/>
        <end position="199"/>
    </location>
</feature>
<dbReference type="GO" id="GO:0005737">
    <property type="term" value="C:cytoplasm"/>
    <property type="evidence" value="ECO:0007669"/>
    <property type="project" value="TreeGrafter"/>
</dbReference>
<dbReference type="Proteomes" id="UP000557230">
    <property type="component" value="Unassembled WGS sequence"/>
</dbReference>